<feature type="binding site" evidence="8">
    <location>
        <position position="626"/>
    </location>
    <ligand>
        <name>Ca(2+)</name>
        <dbReference type="ChEBI" id="CHEBI:29108"/>
    </ligand>
</feature>
<dbReference type="CDD" id="cd11377">
    <property type="entry name" value="Pro-peptidase_S53"/>
    <property type="match status" value="1"/>
</dbReference>
<dbReference type="PROSITE" id="PS51695">
    <property type="entry name" value="SEDOLISIN"/>
    <property type="match status" value="1"/>
</dbReference>
<comment type="cofactor">
    <cofactor evidence="8">
        <name>Ca(2+)</name>
        <dbReference type="ChEBI" id="CHEBI:29108"/>
    </cofactor>
    <text evidence="8">Binds 1 Ca(2+) ion per subunit.</text>
</comment>
<evidence type="ECO:0000313" key="12">
    <source>
        <dbReference type="Proteomes" id="UP001433268"/>
    </source>
</evidence>
<dbReference type="InterPro" id="IPR036852">
    <property type="entry name" value="Peptidase_S8/S53_dom_sf"/>
</dbReference>
<evidence type="ECO:0000256" key="7">
    <source>
        <dbReference type="ARBA" id="ARBA00023145"/>
    </source>
</evidence>
<feature type="chain" id="PRO_5045915662" description="Peptidase S53 domain-containing protein" evidence="9">
    <location>
        <begin position="19"/>
        <end position="668"/>
    </location>
</feature>
<reference evidence="11 12" key="1">
    <citation type="submission" date="2023-01" db="EMBL/GenBank/DDBJ databases">
        <title>Analysis of 21 Apiospora genomes using comparative genomics revels a genus with tremendous synthesis potential of carbohydrate active enzymes and secondary metabolites.</title>
        <authorList>
            <person name="Sorensen T."/>
        </authorList>
    </citation>
    <scope>NUCLEOTIDE SEQUENCE [LARGE SCALE GENOMIC DNA]</scope>
    <source>
        <strain evidence="11 12">CBS 114990</strain>
    </source>
</reference>
<dbReference type="SUPFAM" id="SSF52743">
    <property type="entry name" value="Subtilisin-like"/>
    <property type="match status" value="1"/>
</dbReference>
<name>A0ABR1VA56_9PEZI</name>
<sequence>MRFLLIETVFALAALTFASPASRRVTHQVTHEKRHQLPEGWAKREKVDGRAVLPLRIGLKQRNLDRADELLDQVSHPKSGNYAKHWSPREVADMFAPSQESVDSVSVWLAESGIDPSRIVVSGSKAWISVNATVSEVESLIKTDYHVYEHTSGHLHVASGSYSLPAYLSEEHVDFIMPTLHFDAKIMPGRKGSGDQLRKRQQHVRTRKLSGPYSGAAKTIGQNTGSLAKLGAQIGMSKIITKIENCDTQTTPDCLRALYRLPHGTSAQPGNSYGVVEYTPQGPRLLLLPLLPNRGRRPPLLDSIDGGSLPQNLTNRNLYVESSLDLEYAMSLVYPQKVTLYQVGDMLGGGSFNNFLDALDGSYCTYAGGDDPEQDGVYPNPEVGGYKGPADCGTSKAANVISTSYGYNEAALTEAYQKRQCYEYMKLGLQGVTVLYSSGDFGVAGNNNRCIGNGKFVNGTSGAFNPSFPGTCPYITSVGATQVPTGTNILDAIASKVQPEVACETIIKSGYLFVDTHGNPFFLGLPPPRLPSRRRIPLPDKLPAPYGADRYNNTGRTRAFPDVSANGANYVVAVLTSFHQVFGTSASTPTFGAVITQINERRLALGKGPVGFLNPALYAHPDVMNDITRGANPGCGTGGFAATPGWDPVTGLGTPNFPKMLDMFLRLP</sequence>
<evidence type="ECO:0000256" key="1">
    <source>
        <dbReference type="ARBA" id="ARBA00004239"/>
    </source>
</evidence>
<evidence type="ECO:0000256" key="2">
    <source>
        <dbReference type="ARBA" id="ARBA00022670"/>
    </source>
</evidence>
<comment type="subcellular location">
    <subcellularLocation>
        <location evidence="1">Secreted</location>
        <location evidence="1">Extracellular space</location>
    </subcellularLocation>
</comment>
<feature type="active site" description="Charge relay system" evidence="8">
    <location>
        <position position="321"/>
    </location>
</feature>
<comment type="caution">
    <text evidence="11">The sequence shown here is derived from an EMBL/GenBank/DDBJ whole genome shotgun (WGS) entry which is preliminary data.</text>
</comment>
<evidence type="ECO:0000256" key="6">
    <source>
        <dbReference type="ARBA" id="ARBA00022837"/>
    </source>
</evidence>
<keyword evidence="9" id="KW-0732">Signal</keyword>
<keyword evidence="7" id="KW-0865">Zymogen</keyword>
<gene>
    <name evidence="11" type="ORF">PG997_013590</name>
</gene>
<protein>
    <recommendedName>
        <fullName evidence="10">Peptidase S53 domain-containing protein</fullName>
    </recommendedName>
</protein>
<evidence type="ECO:0000256" key="5">
    <source>
        <dbReference type="ARBA" id="ARBA00022825"/>
    </source>
</evidence>
<feature type="binding site" evidence="8">
    <location>
        <position position="647"/>
    </location>
    <ligand>
        <name>Ca(2+)</name>
        <dbReference type="ChEBI" id="CHEBI:29108"/>
    </ligand>
</feature>
<evidence type="ECO:0000256" key="9">
    <source>
        <dbReference type="SAM" id="SignalP"/>
    </source>
</evidence>
<dbReference type="CDD" id="cd04056">
    <property type="entry name" value="Peptidases_S53"/>
    <property type="match status" value="1"/>
</dbReference>
<feature type="signal peptide" evidence="9">
    <location>
        <begin position="1"/>
        <end position="18"/>
    </location>
</feature>
<feature type="binding site" evidence="8">
    <location>
        <position position="645"/>
    </location>
    <ligand>
        <name>Ca(2+)</name>
        <dbReference type="ChEBI" id="CHEBI:29108"/>
    </ligand>
</feature>
<dbReference type="InterPro" id="IPR015366">
    <property type="entry name" value="S53_propep"/>
</dbReference>
<dbReference type="GeneID" id="92050964"/>
<organism evidence="11 12">
    <name type="scientific">Apiospora hydei</name>
    <dbReference type="NCBI Taxonomy" id="1337664"/>
    <lineage>
        <taxon>Eukaryota</taxon>
        <taxon>Fungi</taxon>
        <taxon>Dikarya</taxon>
        <taxon>Ascomycota</taxon>
        <taxon>Pezizomycotina</taxon>
        <taxon>Sordariomycetes</taxon>
        <taxon>Xylariomycetidae</taxon>
        <taxon>Amphisphaeriales</taxon>
        <taxon>Apiosporaceae</taxon>
        <taxon>Apiospora</taxon>
    </lineage>
</organism>
<evidence type="ECO:0000256" key="8">
    <source>
        <dbReference type="PROSITE-ProRule" id="PRU01032"/>
    </source>
</evidence>
<keyword evidence="5 8" id="KW-0720">Serine protease</keyword>
<feature type="active site" description="Charge relay system" evidence="8">
    <location>
        <position position="585"/>
    </location>
</feature>
<dbReference type="Proteomes" id="UP001433268">
    <property type="component" value="Unassembled WGS sequence"/>
</dbReference>
<evidence type="ECO:0000259" key="10">
    <source>
        <dbReference type="PROSITE" id="PS51695"/>
    </source>
</evidence>
<dbReference type="RefSeq" id="XP_066663596.1">
    <property type="nucleotide sequence ID" value="XM_066817904.1"/>
</dbReference>
<keyword evidence="12" id="KW-1185">Reference proteome</keyword>
<proteinExistence type="predicted"/>
<dbReference type="Pfam" id="PF09286">
    <property type="entry name" value="Pro-kuma_activ"/>
    <property type="match status" value="1"/>
</dbReference>
<feature type="binding site" evidence="8">
    <location>
        <position position="627"/>
    </location>
    <ligand>
        <name>Ca(2+)</name>
        <dbReference type="ChEBI" id="CHEBI:29108"/>
    </ligand>
</feature>
<dbReference type="InterPro" id="IPR030400">
    <property type="entry name" value="Sedolisin_dom"/>
</dbReference>
<dbReference type="InterPro" id="IPR050819">
    <property type="entry name" value="Tripeptidyl-peptidase_I"/>
</dbReference>
<dbReference type="SMART" id="SM00944">
    <property type="entry name" value="Pro-kuma_activ"/>
    <property type="match status" value="1"/>
</dbReference>
<keyword evidence="3 8" id="KW-0479">Metal-binding</keyword>
<feature type="domain" description="Peptidase S53" evidence="10">
    <location>
        <begin position="249"/>
        <end position="667"/>
    </location>
</feature>
<dbReference type="Gene3D" id="3.40.50.200">
    <property type="entry name" value="Peptidase S8/S53 domain"/>
    <property type="match status" value="1"/>
</dbReference>
<evidence type="ECO:0000256" key="4">
    <source>
        <dbReference type="ARBA" id="ARBA00022801"/>
    </source>
</evidence>
<dbReference type="PANTHER" id="PTHR14218:SF19">
    <property type="entry name" value="SERINE PROTEASE AORO, PUTATIVE (AFU_ORTHOLOGUE AFUA_6G10250)-RELATED"/>
    <property type="match status" value="1"/>
</dbReference>
<keyword evidence="2 8" id="KW-0645">Protease</keyword>
<dbReference type="EMBL" id="JAQQWN010000009">
    <property type="protein sequence ID" value="KAK8066843.1"/>
    <property type="molecule type" value="Genomic_DNA"/>
</dbReference>
<keyword evidence="6 8" id="KW-0106">Calcium</keyword>
<evidence type="ECO:0000313" key="11">
    <source>
        <dbReference type="EMBL" id="KAK8066843.1"/>
    </source>
</evidence>
<accession>A0ABR1VA56</accession>
<dbReference type="PANTHER" id="PTHR14218">
    <property type="entry name" value="PROTEASE S8 TRIPEPTIDYL PEPTIDASE I CLN2"/>
    <property type="match status" value="1"/>
</dbReference>
<dbReference type="SUPFAM" id="SSF54897">
    <property type="entry name" value="Protease propeptides/inhibitors"/>
    <property type="match status" value="1"/>
</dbReference>
<keyword evidence="4 8" id="KW-0378">Hydrolase</keyword>
<feature type="active site" description="Charge relay system" evidence="8">
    <location>
        <position position="325"/>
    </location>
</feature>
<evidence type="ECO:0000256" key="3">
    <source>
        <dbReference type="ARBA" id="ARBA00022723"/>
    </source>
</evidence>